<dbReference type="EMBL" id="JH929728">
    <property type="protein sequence ID" value="EKE37458.1"/>
    <property type="molecule type" value="Genomic_DNA"/>
</dbReference>
<dbReference type="AlphaFoldDB" id="K2GR67"/>
<dbReference type="OrthoDB" id="747253at2759"/>
<dbReference type="SUPFAM" id="SSF50182">
    <property type="entry name" value="Sm-like ribonucleoproteins"/>
    <property type="match status" value="1"/>
</dbReference>
<dbReference type="Proteomes" id="UP000006769">
    <property type="component" value="Unassembled WGS sequence"/>
</dbReference>
<dbReference type="VEuPathDB" id="AmoebaDB:ENU1_196690"/>
<organism evidence="1 2">
    <name type="scientific">Entamoeba nuttalli (strain P19)</name>
    <name type="common">Amoeba</name>
    <dbReference type="NCBI Taxonomy" id="1076696"/>
    <lineage>
        <taxon>Eukaryota</taxon>
        <taxon>Amoebozoa</taxon>
        <taxon>Evosea</taxon>
        <taxon>Archamoebae</taxon>
        <taxon>Mastigamoebida</taxon>
        <taxon>Entamoebidae</taxon>
        <taxon>Entamoeba</taxon>
    </lineage>
</organism>
<gene>
    <name evidence="1" type="ORF">ENU1_196690</name>
</gene>
<accession>K2GR67</accession>
<dbReference type="Gene3D" id="2.30.30.100">
    <property type="match status" value="1"/>
</dbReference>
<dbReference type="RefSeq" id="XP_008860202.1">
    <property type="nucleotide sequence ID" value="XM_008861980.1"/>
</dbReference>
<name>K2GR67_ENTNP</name>
<protein>
    <submittedName>
        <fullName evidence="1">LSM domain containing protein</fullName>
    </submittedName>
</protein>
<reference evidence="1 2" key="1">
    <citation type="submission" date="2011-11" db="EMBL/GenBank/DDBJ databases">
        <authorList>
            <person name="Hannick L."/>
            <person name="Karamycheva S."/>
            <person name="Lorenzi H."/>
            <person name="Caler E."/>
        </authorList>
    </citation>
    <scope>NUCLEOTIDE SEQUENCE [LARGE SCALE GENOMIC DNA]</scope>
    <source>
        <strain evidence="1 2">P19</strain>
    </source>
</reference>
<sequence>MMNIHLKNAILIKPSGDRFSVSKLIVKGISIRCFSVDESLLKKNEK</sequence>
<dbReference type="InterPro" id="IPR010920">
    <property type="entry name" value="LSM_dom_sf"/>
</dbReference>
<proteinExistence type="predicted"/>
<dbReference type="GeneID" id="20076381"/>
<evidence type="ECO:0000313" key="1">
    <source>
        <dbReference type="EMBL" id="EKE37458.1"/>
    </source>
</evidence>
<evidence type="ECO:0000313" key="2">
    <source>
        <dbReference type="Proteomes" id="UP000006769"/>
    </source>
</evidence>